<evidence type="ECO:0000259" key="5">
    <source>
        <dbReference type="PROSITE" id="PS50013"/>
    </source>
</evidence>
<organism evidence="7">
    <name type="scientific">Grosmannia clavigera (strain kw1407 / UAMH 11150)</name>
    <name type="common">Blue stain fungus</name>
    <name type="synonym">Graphiocladiella clavigera</name>
    <dbReference type="NCBI Taxonomy" id="655863"/>
    <lineage>
        <taxon>Eukaryota</taxon>
        <taxon>Fungi</taxon>
        <taxon>Dikarya</taxon>
        <taxon>Ascomycota</taxon>
        <taxon>Pezizomycotina</taxon>
        <taxon>Sordariomycetes</taxon>
        <taxon>Sordariomycetidae</taxon>
        <taxon>Ophiostomatales</taxon>
        <taxon>Ophiostomataceae</taxon>
        <taxon>Leptographium</taxon>
    </lineage>
</organism>
<dbReference type="SMART" id="SM00300">
    <property type="entry name" value="ChSh"/>
    <property type="match status" value="1"/>
</dbReference>
<evidence type="ECO:0000256" key="2">
    <source>
        <dbReference type="ARBA" id="ARBA00011353"/>
    </source>
</evidence>
<dbReference type="GO" id="GO:0006338">
    <property type="term" value="P:chromatin remodeling"/>
    <property type="evidence" value="ECO:0007669"/>
    <property type="project" value="UniProtKB-ARBA"/>
</dbReference>
<dbReference type="InterPro" id="IPR051219">
    <property type="entry name" value="Heterochromatin_chromo-domain"/>
</dbReference>
<feature type="region of interest" description="Disordered" evidence="4">
    <location>
        <begin position="1"/>
        <end position="106"/>
    </location>
</feature>
<dbReference type="CDD" id="cd00024">
    <property type="entry name" value="CD_CSD"/>
    <property type="match status" value="1"/>
</dbReference>
<evidence type="ECO:0000313" key="6">
    <source>
        <dbReference type="EMBL" id="EFX05435.1"/>
    </source>
</evidence>
<evidence type="ECO:0000256" key="3">
    <source>
        <dbReference type="ARBA" id="ARBA00023242"/>
    </source>
</evidence>
<dbReference type="SUPFAM" id="SSF54160">
    <property type="entry name" value="Chromo domain-like"/>
    <property type="match status" value="2"/>
</dbReference>
<gene>
    <name evidence="6" type="ORF">CMQ_3504</name>
</gene>
<reference evidence="6 7" key="1">
    <citation type="journal article" date="2011" name="Proc. Natl. Acad. Sci. U.S.A.">
        <title>Genome and transcriptome analyses of the mountain pine beetle-fungal symbiont Grosmannia clavigera, a lodgepole pine pathogen.</title>
        <authorList>
            <person name="DiGuistini S."/>
            <person name="Wang Y."/>
            <person name="Liao N.Y."/>
            <person name="Taylor G."/>
            <person name="Tanguay P."/>
            <person name="Feau N."/>
            <person name="Henrissat B."/>
            <person name="Chan S.K."/>
            <person name="Hesse-Orce U."/>
            <person name="Alamouti S.M."/>
            <person name="Tsui C.K.M."/>
            <person name="Docking R.T."/>
            <person name="Levasseur A."/>
            <person name="Haridas S."/>
            <person name="Robertson G."/>
            <person name="Birol I."/>
            <person name="Holt R.A."/>
            <person name="Marra M.A."/>
            <person name="Hamelin R.C."/>
            <person name="Hirst M."/>
            <person name="Jones S.J.M."/>
            <person name="Bohlmann J."/>
            <person name="Breuil C."/>
        </authorList>
    </citation>
    <scope>NUCLEOTIDE SEQUENCE [LARGE SCALE GENOMIC DNA]</scope>
    <source>
        <strain evidence="7">kw1407 / UAMH 11150</strain>
    </source>
</reference>
<keyword evidence="7" id="KW-1185">Reference proteome</keyword>
<dbReference type="InterPro" id="IPR016197">
    <property type="entry name" value="Chromo-like_dom_sf"/>
</dbReference>
<dbReference type="AlphaFoldDB" id="F0X985"/>
<dbReference type="InterPro" id="IPR000953">
    <property type="entry name" value="Chromo/chromo_shadow_dom"/>
</dbReference>
<dbReference type="HOGENOM" id="CLU_045874_0_0_1"/>
<dbReference type="InterPro" id="IPR008251">
    <property type="entry name" value="Chromo_shadow_dom"/>
</dbReference>
<dbReference type="Pfam" id="PF00385">
    <property type="entry name" value="Chromo"/>
    <property type="match status" value="1"/>
</dbReference>
<name>F0X985_GROCL</name>
<accession>F0X985</accession>
<feature type="compositionally biased region" description="Basic and acidic residues" evidence="4">
    <location>
        <begin position="197"/>
        <end position="207"/>
    </location>
</feature>
<dbReference type="eggNOG" id="KOG1911">
    <property type="taxonomic scope" value="Eukaryota"/>
</dbReference>
<dbReference type="RefSeq" id="XP_014174917.1">
    <property type="nucleotide sequence ID" value="XM_014319442.1"/>
</dbReference>
<dbReference type="SMART" id="SM00298">
    <property type="entry name" value="CHROMO"/>
    <property type="match status" value="1"/>
</dbReference>
<comment type="subunit">
    <text evidence="2">Component of the NuA4 histone acetyltransferase complex.</text>
</comment>
<feature type="compositionally biased region" description="Acidic residues" evidence="4">
    <location>
        <begin position="92"/>
        <end position="106"/>
    </location>
</feature>
<dbReference type="InParanoid" id="F0X985"/>
<evidence type="ECO:0000313" key="7">
    <source>
        <dbReference type="Proteomes" id="UP000007796"/>
    </source>
</evidence>
<dbReference type="STRING" id="655863.F0X985"/>
<keyword evidence="3" id="KW-0539">Nucleus</keyword>
<dbReference type="PROSITE" id="PS50013">
    <property type="entry name" value="CHROMO_2"/>
    <property type="match status" value="1"/>
</dbReference>
<dbReference type="Proteomes" id="UP000007796">
    <property type="component" value="Unassembled WGS sequence"/>
</dbReference>
<sequence>MPPALSDDEMSDSSGVGAVTTPPPSKRGKKVGSYASLNTENSDEASDSAQAKKRGAPKTSARTNGSAAARSIPIRKGNGTEDEASKNGVTDENGDDGSDDSEAEEEYEVERIIGHMLNDAGDLLFHVTWKGYNNPKDYTWEPEENLAGNASEILNEYIAKLGSRENLFEKPNKGKKRGRQSLSATTPASMPPKRTKKNGEHPADRETPLAVENPFKPPAGSWEDDVVDVEMYRNGEGELIVCLTWKAGQKSQHPAQQTYMRCPQKILRFYESHISFKTDTE</sequence>
<feature type="domain" description="Chromo" evidence="5">
    <location>
        <begin position="107"/>
        <end position="169"/>
    </location>
</feature>
<proteinExistence type="predicted"/>
<evidence type="ECO:0000256" key="4">
    <source>
        <dbReference type="SAM" id="MobiDB-lite"/>
    </source>
</evidence>
<dbReference type="GO" id="GO:0005634">
    <property type="term" value="C:nucleus"/>
    <property type="evidence" value="ECO:0007669"/>
    <property type="project" value="UniProtKB-SubCell"/>
</dbReference>
<dbReference type="OrthoDB" id="433924at2759"/>
<dbReference type="GeneID" id="25976612"/>
<dbReference type="InterPro" id="IPR023780">
    <property type="entry name" value="Chromo_domain"/>
</dbReference>
<dbReference type="CDD" id="cd18657">
    <property type="entry name" value="CSD_Swi6"/>
    <property type="match status" value="1"/>
</dbReference>
<dbReference type="Gene3D" id="2.40.50.40">
    <property type="match status" value="2"/>
</dbReference>
<feature type="region of interest" description="Disordered" evidence="4">
    <location>
        <begin position="168"/>
        <end position="222"/>
    </location>
</feature>
<comment type="subcellular location">
    <subcellularLocation>
        <location evidence="1">Nucleus</location>
    </subcellularLocation>
</comment>
<protein>
    <submittedName>
        <fullName evidence="6">Chromo domain containing protein</fullName>
    </submittedName>
</protein>
<dbReference type="PANTHER" id="PTHR22812">
    <property type="entry name" value="CHROMOBOX PROTEIN"/>
    <property type="match status" value="1"/>
</dbReference>
<dbReference type="EMBL" id="GL629735">
    <property type="protein sequence ID" value="EFX05435.1"/>
    <property type="molecule type" value="Genomic_DNA"/>
</dbReference>
<dbReference type="Pfam" id="PF01393">
    <property type="entry name" value="Chromo_shadow"/>
    <property type="match status" value="1"/>
</dbReference>
<feature type="compositionally biased region" description="Acidic residues" evidence="4">
    <location>
        <begin position="1"/>
        <end position="11"/>
    </location>
</feature>
<evidence type="ECO:0000256" key="1">
    <source>
        <dbReference type="ARBA" id="ARBA00004123"/>
    </source>
</evidence>